<accession>A0A2W7IJJ8</accession>
<organism evidence="1 2">
    <name type="scientific">Humitalea rosea</name>
    <dbReference type="NCBI Taxonomy" id="990373"/>
    <lineage>
        <taxon>Bacteria</taxon>
        <taxon>Pseudomonadati</taxon>
        <taxon>Pseudomonadota</taxon>
        <taxon>Alphaproteobacteria</taxon>
        <taxon>Acetobacterales</taxon>
        <taxon>Roseomonadaceae</taxon>
        <taxon>Humitalea</taxon>
    </lineage>
</organism>
<dbReference type="EMBL" id="QKYU01000010">
    <property type="protein sequence ID" value="PZW45882.1"/>
    <property type="molecule type" value="Genomic_DNA"/>
</dbReference>
<reference evidence="1 2" key="1">
    <citation type="submission" date="2018-06" db="EMBL/GenBank/DDBJ databases">
        <title>Genomic Encyclopedia of Archaeal and Bacterial Type Strains, Phase II (KMG-II): from individual species to whole genera.</title>
        <authorList>
            <person name="Goeker M."/>
        </authorList>
    </citation>
    <scope>NUCLEOTIDE SEQUENCE [LARGE SCALE GENOMIC DNA]</scope>
    <source>
        <strain evidence="1 2">DSM 24525</strain>
    </source>
</reference>
<evidence type="ECO:0000313" key="1">
    <source>
        <dbReference type="EMBL" id="PZW45882.1"/>
    </source>
</evidence>
<keyword evidence="2" id="KW-1185">Reference proteome</keyword>
<proteinExistence type="predicted"/>
<gene>
    <name evidence="1" type="ORF">C8P66_11080</name>
</gene>
<dbReference type="RefSeq" id="WP_111398152.1">
    <property type="nucleotide sequence ID" value="NZ_QKYU01000010.1"/>
</dbReference>
<dbReference type="Proteomes" id="UP000249688">
    <property type="component" value="Unassembled WGS sequence"/>
</dbReference>
<evidence type="ECO:0000313" key="2">
    <source>
        <dbReference type="Proteomes" id="UP000249688"/>
    </source>
</evidence>
<dbReference type="OrthoDB" id="7284147at2"/>
<comment type="caution">
    <text evidence="1">The sequence shown here is derived from an EMBL/GenBank/DDBJ whole genome shotgun (WGS) entry which is preliminary data.</text>
</comment>
<dbReference type="AlphaFoldDB" id="A0A2W7IJJ8"/>
<sequence>MMHALLTAGLRLAEALRAENAALAAMDLGRAAGITAAKARASDAFAAAWAAAQKTGARPGGEEAHAAATALADRLAHLSAENRRLLEYAITLQAKVIETIAGAALPRASPPTYGASGLRPAPRVTPAVAFVARV</sequence>
<name>A0A2W7IJJ8_9PROT</name>
<protein>
    <submittedName>
        <fullName evidence="1">Uncharacterized protein</fullName>
    </submittedName>
</protein>